<evidence type="ECO:0000256" key="2">
    <source>
        <dbReference type="ARBA" id="ARBA00022692"/>
    </source>
</evidence>
<dbReference type="NCBIfam" id="TIGR00247">
    <property type="entry name" value="endolytic transglycosylase MltG"/>
    <property type="match status" value="1"/>
</dbReference>
<accession>A0A0P6XZ40</accession>
<comment type="function">
    <text evidence="7">Functions as a peptidoglycan terminase that cleaves nascent peptidoglycan strands endolytically to terminate their elongation.</text>
</comment>
<name>A0A0P6XZ40_9CHLR</name>
<evidence type="ECO:0000256" key="6">
    <source>
        <dbReference type="ARBA" id="ARBA00023316"/>
    </source>
</evidence>
<keyword evidence="4 7" id="KW-0472">Membrane</keyword>
<keyword evidence="9" id="KW-1185">Reference proteome</keyword>
<dbReference type="PROSITE" id="PS51257">
    <property type="entry name" value="PROKAR_LIPOPROTEIN"/>
    <property type="match status" value="1"/>
</dbReference>
<gene>
    <name evidence="7" type="primary">mltG</name>
    <name evidence="8" type="ORF">SE18_16140</name>
</gene>
<dbReference type="InterPro" id="IPR003770">
    <property type="entry name" value="MLTG-like"/>
</dbReference>
<evidence type="ECO:0000313" key="9">
    <source>
        <dbReference type="Proteomes" id="UP000050277"/>
    </source>
</evidence>
<evidence type="ECO:0000313" key="8">
    <source>
        <dbReference type="EMBL" id="KPL85219.1"/>
    </source>
</evidence>
<dbReference type="STRING" id="70996.SE18_16140"/>
<dbReference type="Pfam" id="PF02618">
    <property type="entry name" value="YceG"/>
    <property type="match status" value="1"/>
</dbReference>
<dbReference type="PANTHER" id="PTHR30518:SF2">
    <property type="entry name" value="ENDOLYTIC MUREIN TRANSGLYCOSYLASE"/>
    <property type="match status" value="1"/>
</dbReference>
<dbReference type="HAMAP" id="MF_02065">
    <property type="entry name" value="MltG"/>
    <property type="match status" value="1"/>
</dbReference>
<comment type="caution">
    <text evidence="8">The sequence shown here is derived from an EMBL/GenBank/DDBJ whole genome shotgun (WGS) entry which is preliminary data.</text>
</comment>
<keyword evidence="6 7" id="KW-0961">Cell wall biogenesis/degradation</keyword>
<protein>
    <recommendedName>
        <fullName evidence="7">Endolytic murein transglycosylase</fullName>
        <ecNumber evidence="7">4.2.2.29</ecNumber>
    </recommendedName>
    <alternativeName>
        <fullName evidence="7">Peptidoglycan lytic transglycosylase</fullName>
    </alternativeName>
    <alternativeName>
        <fullName evidence="7">Peptidoglycan polymerization terminase</fullName>
    </alternativeName>
</protein>
<feature type="transmembrane region" description="Helical" evidence="7">
    <location>
        <begin position="7"/>
        <end position="29"/>
    </location>
</feature>
<dbReference type="GO" id="GO:0009252">
    <property type="term" value="P:peptidoglycan biosynthetic process"/>
    <property type="evidence" value="ECO:0007669"/>
    <property type="project" value="UniProtKB-UniRule"/>
</dbReference>
<evidence type="ECO:0000256" key="4">
    <source>
        <dbReference type="ARBA" id="ARBA00023136"/>
    </source>
</evidence>
<dbReference type="GO" id="GO:0005886">
    <property type="term" value="C:plasma membrane"/>
    <property type="evidence" value="ECO:0007669"/>
    <property type="project" value="UniProtKB-SubCell"/>
</dbReference>
<organism evidence="8 9">
    <name type="scientific">Herpetosiphon geysericola</name>
    <dbReference type="NCBI Taxonomy" id="70996"/>
    <lineage>
        <taxon>Bacteria</taxon>
        <taxon>Bacillati</taxon>
        <taxon>Chloroflexota</taxon>
        <taxon>Chloroflexia</taxon>
        <taxon>Herpetosiphonales</taxon>
        <taxon>Herpetosiphonaceae</taxon>
        <taxon>Herpetosiphon</taxon>
    </lineage>
</organism>
<dbReference type="GO" id="GO:0008932">
    <property type="term" value="F:lytic endotransglycosylase activity"/>
    <property type="evidence" value="ECO:0007669"/>
    <property type="project" value="UniProtKB-UniRule"/>
</dbReference>
<keyword evidence="1 7" id="KW-1003">Cell membrane</keyword>
<dbReference type="EMBL" id="LGKP01000025">
    <property type="protein sequence ID" value="KPL85219.1"/>
    <property type="molecule type" value="Genomic_DNA"/>
</dbReference>
<comment type="catalytic activity">
    <reaction evidence="7">
        <text>a peptidoglycan chain = a peptidoglycan chain with N-acetyl-1,6-anhydromuramyl-[peptide] at the reducing end + a peptidoglycan chain with N-acetylglucosamine at the non-reducing end.</text>
        <dbReference type="EC" id="4.2.2.29"/>
    </reaction>
</comment>
<proteinExistence type="inferred from homology"/>
<keyword evidence="5 7" id="KW-0456">Lyase</keyword>
<dbReference type="AlphaFoldDB" id="A0A0P6XZ40"/>
<reference evidence="8 9" key="1">
    <citation type="submission" date="2015-07" db="EMBL/GenBank/DDBJ databases">
        <title>Whole genome sequence of Herpetosiphon geysericola DSM 7119.</title>
        <authorList>
            <person name="Hemp J."/>
            <person name="Ward L.M."/>
            <person name="Pace L.A."/>
            <person name="Fischer W.W."/>
        </authorList>
    </citation>
    <scope>NUCLEOTIDE SEQUENCE [LARGE SCALE GENOMIC DNA]</scope>
    <source>
        <strain evidence="8 9">DSM 7119</strain>
    </source>
</reference>
<dbReference type="Proteomes" id="UP000050277">
    <property type="component" value="Unassembled WGS sequence"/>
</dbReference>
<evidence type="ECO:0000256" key="1">
    <source>
        <dbReference type="ARBA" id="ARBA00022475"/>
    </source>
</evidence>
<dbReference type="PATRIC" id="fig|70996.4.peg.95"/>
<sequence length="359" mass="39426">MLVRRLIRALLIVATIGALVVACVATLFLRELTTPAGDSDVAKNFTIAQNESLAVISSNLESEGLVRRAIVFRVFADIRNAETELYPGTYKISPNMTINQILEMFRVAPEVRTAVRFTVPEGLRIEEIANVIESTGVVSADDFLSVARNGSQFKADYSFLASLPDSASLEGYLFPDTYDIFSDASSEDIVRKMLDTFALRWADSPLSSATSGRSVHEVVTMASIIQREASNNEEMPRIAAAFWNRLKPEFAGNQLGADPTVQYILGEPGNWWPKLDELTVQQINSAEGPYNTRVNPGLPPGPISTPGLFALQAAAAPADEDVTYFVTKCVPAGERPTHNFTNDYSEFLQFQEEFLACPK</sequence>
<dbReference type="EC" id="4.2.2.29" evidence="7"/>
<evidence type="ECO:0000256" key="7">
    <source>
        <dbReference type="HAMAP-Rule" id="MF_02065"/>
    </source>
</evidence>
<dbReference type="Gene3D" id="3.30.1490.480">
    <property type="entry name" value="Endolytic murein transglycosylase"/>
    <property type="match status" value="1"/>
</dbReference>
<evidence type="ECO:0000256" key="5">
    <source>
        <dbReference type="ARBA" id="ARBA00023239"/>
    </source>
</evidence>
<evidence type="ECO:0000256" key="3">
    <source>
        <dbReference type="ARBA" id="ARBA00022989"/>
    </source>
</evidence>
<dbReference type="GO" id="GO:0071555">
    <property type="term" value="P:cell wall organization"/>
    <property type="evidence" value="ECO:0007669"/>
    <property type="project" value="UniProtKB-KW"/>
</dbReference>
<comment type="similarity">
    <text evidence="7">Belongs to the transglycosylase MltG family.</text>
</comment>
<keyword evidence="2 7" id="KW-0812">Transmembrane</keyword>
<keyword evidence="3 7" id="KW-1133">Transmembrane helix</keyword>
<feature type="site" description="Important for catalytic activity" evidence="7">
    <location>
        <position position="228"/>
    </location>
</feature>
<comment type="subcellular location">
    <subcellularLocation>
        <location evidence="7">Cell membrane</location>
        <topology evidence="7">Single-pass membrane protein</topology>
    </subcellularLocation>
</comment>
<dbReference type="PANTHER" id="PTHR30518">
    <property type="entry name" value="ENDOLYTIC MUREIN TRANSGLYCOSYLASE"/>
    <property type="match status" value="1"/>
</dbReference>